<dbReference type="CDD" id="cd06579">
    <property type="entry name" value="TM_PBP1_transp_AraH_like"/>
    <property type="match status" value="1"/>
</dbReference>
<keyword evidence="3 6" id="KW-0812">Transmembrane</keyword>
<dbReference type="InterPro" id="IPR001851">
    <property type="entry name" value="ABC_transp_permease"/>
</dbReference>
<feature type="transmembrane region" description="Helical" evidence="6">
    <location>
        <begin position="21"/>
        <end position="45"/>
    </location>
</feature>
<dbReference type="EMBL" id="UOGD01000228">
    <property type="protein sequence ID" value="VAX22519.1"/>
    <property type="molecule type" value="Genomic_DNA"/>
</dbReference>
<dbReference type="AlphaFoldDB" id="A0A3B1BX53"/>
<evidence type="ECO:0000256" key="2">
    <source>
        <dbReference type="ARBA" id="ARBA00022475"/>
    </source>
</evidence>
<evidence type="ECO:0000313" key="7">
    <source>
        <dbReference type="EMBL" id="VAX22519.1"/>
    </source>
</evidence>
<feature type="transmembrane region" description="Helical" evidence="6">
    <location>
        <begin position="189"/>
        <end position="209"/>
    </location>
</feature>
<feature type="transmembrane region" description="Helical" evidence="6">
    <location>
        <begin position="129"/>
        <end position="155"/>
    </location>
</feature>
<dbReference type="PANTHER" id="PTHR32196">
    <property type="entry name" value="ABC TRANSPORTER PERMEASE PROTEIN YPHD-RELATED-RELATED"/>
    <property type="match status" value="1"/>
</dbReference>
<evidence type="ECO:0000256" key="1">
    <source>
        <dbReference type="ARBA" id="ARBA00004651"/>
    </source>
</evidence>
<evidence type="ECO:0000256" key="6">
    <source>
        <dbReference type="SAM" id="Phobius"/>
    </source>
</evidence>
<comment type="subcellular location">
    <subcellularLocation>
        <location evidence="1">Cell membrane</location>
        <topology evidence="1">Multi-pass membrane protein</topology>
    </subcellularLocation>
</comment>
<proteinExistence type="predicted"/>
<keyword evidence="5 6" id="KW-0472">Membrane</keyword>
<feature type="transmembrane region" description="Helical" evidence="6">
    <location>
        <begin position="242"/>
        <end position="262"/>
    </location>
</feature>
<feature type="transmembrane region" description="Helical" evidence="6">
    <location>
        <begin position="57"/>
        <end position="78"/>
    </location>
</feature>
<protein>
    <submittedName>
        <fullName evidence="7">Ribose ABC transport system, permease protein RbsC (TC 3.A.1.2.1)</fullName>
    </submittedName>
</protein>
<name>A0A3B1BX53_9ZZZZ</name>
<organism evidence="7">
    <name type="scientific">hydrothermal vent metagenome</name>
    <dbReference type="NCBI Taxonomy" id="652676"/>
    <lineage>
        <taxon>unclassified sequences</taxon>
        <taxon>metagenomes</taxon>
        <taxon>ecological metagenomes</taxon>
    </lineage>
</organism>
<evidence type="ECO:0000256" key="4">
    <source>
        <dbReference type="ARBA" id="ARBA00022989"/>
    </source>
</evidence>
<accession>A0A3B1BX53</accession>
<dbReference type="PANTHER" id="PTHR32196:SF72">
    <property type="entry name" value="RIBOSE IMPORT PERMEASE PROTEIN RBSC"/>
    <property type="match status" value="1"/>
</dbReference>
<dbReference type="GO" id="GO:0005886">
    <property type="term" value="C:plasma membrane"/>
    <property type="evidence" value="ECO:0007669"/>
    <property type="project" value="UniProtKB-SubCell"/>
</dbReference>
<evidence type="ECO:0000256" key="5">
    <source>
        <dbReference type="ARBA" id="ARBA00023136"/>
    </source>
</evidence>
<evidence type="ECO:0000256" key="3">
    <source>
        <dbReference type="ARBA" id="ARBA00022692"/>
    </source>
</evidence>
<keyword evidence="2" id="KW-1003">Cell membrane</keyword>
<reference evidence="7" key="1">
    <citation type="submission" date="2018-06" db="EMBL/GenBank/DDBJ databases">
        <authorList>
            <person name="Zhirakovskaya E."/>
        </authorList>
    </citation>
    <scope>NUCLEOTIDE SEQUENCE</scope>
</reference>
<keyword evidence="4 6" id="KW-1133">Transmembrane helix</keyword>
<sequence length="293" mass="31005">MIFLKFDNLSNILRQVSEIGIISVGMTLVIITAGIDLSVGSLLALSATLTAFGIMDWQLGFALTIIVALLSGLLAGFVNGVLISWGKIQAFIVTLAMMTGARGFALFIADSNSRNIGFGDGAAPEVFKVFTTSFIGIPFPVFIFIGVSIIFSIMLRKMRFGRYIYAIGSNEEAARLAGLRVNWVRTTTYIISGLLAALAGIIHAAQLYQGNPNDGVAFELDAIAAVVIGGTSLMGGKGTLEGTIAGVLIIGILSNILGLHGVQKDFQLMLKGAIIVAAVLLQEGNLRFGFLRK</sequence>
<dbReference type="GO" id="GO:0022857">
    <property type="term" value="F:transmembrane transporter activity"/>
    <property type="evidence" value="ECO:0007669"/>
    <property type="project" value="InterPro"/>
</dbReference>
<feature type="transmembrane region" description="Helical" evidence="6">
    <location>
        <begin position="90"/>
        <end position="109"/>
    </location>
</feature>
<dbReference type="Pfam" id="PF02653">
    <property type="entry name" value="BPD_transp_2"/>
    <property type="match status" value="1"/>
</dbReference>
<gene>
    <name evidence="7" type="ORF">MNBD_IGNAVI01-567</name>
</gene>